<name>A0A7K0BRW6_9ACTN</name>
<dbReference type="EMBL" id="WEGH01000001">
    <property type="protein sequence ID" value="MQY03622.1"/>
    <property type="molecule type" value="Genomic_DNA"/>
</dbReference>
<protein>
    <recommendedName>
        <fullName evidence="4">Putative zinc-finger domain-containing protein</fullName>
    </recommendedName>
</protein>
<evidence type="ECO:0000256" key="1">
    <source>
        <dbReference type="ARBA" id="ARBA00023015"/>
    </source>
</evidence>
<evidence type="ECO:0000256" key="2">
    <source>
        <dbReference type="ARBA" id="ARBA00023163"/>
    </source>
</evidence>
<proteinExistence type="predicted"/>
<feature type="domain" description="Putative zinc-finger" evidence="4">
    <location>
        <begin position="6"/>
        <end position="34"/>
    </location>
</feature>
<dbReference type="AlphaFoldDB" id="A0A7K0BRW6"/>
<comment type="caution">
    <text evidence="5">The sequence shown here is derived from an EMBL/GenBank/DDBJ whole genome shotgun (WGS) entry which is preliminary data.</text>
</comment>
<evidence type="ECO:0000313" key="5">
    <source>
        <dbReference type="EMBL" id="MQY03622.1"/>
    </source>
</evidence>
<gene>
    <name evidence="5" type="ORF">ACRB68_16670</name>
</gene>
<evidence type="ECO:0000256" key="3">
    <source>
        <dbReference type="SAM" id="MobiDB-lite"/>
    </source>
</evidence>
<dbReference type="Gene3D" id="1.10.10.1320">
    <property type="entry name" value="Anti-sigma factor, zinc-finger domain"/>
    <property type="match status" value="1"/>
</dbReference>
<dbReference type="Pfam" id="PF13490">
    <property type="entry name" value="zf-HC2"/>
    <property type="match status" value="1"/>
</dbReference>
<sequence>MSCLGERLTALVDGELDHDERDRVLAHLTRCADCKAEVDAQRALKSRLRGLAGAPLHDPAGDLPSGDLTARLRALGDPGATRPDAVPGGLPAGMAIPPVPRHTRPPRPAATRPRDTRPLARAGARAAAPVRPHRRRALAVGAATLFIGLGGASYAAGGRHDEHPVSPAFDRFAVEHALIADETPVTDPLTDLQTTAPQP</sequence>
<keyword evidence="6" id="KW-1185">Reference proteome</keyword>
<keyword evidence="2" id="KW-0804">Transcription</keyword>
<reference evidence="5 6" key="1">
    <citation type="submission" date="2019-10" db="EMBL/GenBank/DDBJ databases">
        <title>Actinomadura rubteroloni sp. nov. and Actinomadura macrotermitis sp. nov., isolated from the gut of fungus growing-termite Macrotermes natalensis.</title>
        <authorList>
            <person name="Benndorf R."/>
            <person name="Martin K."/>
            <person name="Kuefner M."/>
            <person name="De Beer W."/>
            <person name="Kaster A.-K."/>
            <person name="Vollmers J."/>
            <person name="Poulsen M."/>
            <person name="Beemelmanns C."/>
        </authorList>
    </citation>
    <scope>NUCLEOTIDE SEQUENCE [LARGE SCALE GENOMIC DNA]</scope>
    <source>
        <strain evidence="5 6">RB68</strain>
    </source>
</reference>
<keyword evidence="1" id="KW-0805">Transcription regulation</keyword>
<dbReference type="Proteomes" id="UP000487268">
    <property type="component" value="Unassembled WGS sequence"/>
</dbReference>
<dbReference type="InterPro" id="IPR041916">
    <property type="entry name" value="Anti_sigma_zinc_sf"/>
</dbReference>
<feature type="region of interest" description="Disordered" evidence="3">
    <location>
        <begin position="77"/>
        <end position="132"/>
    </location>
</feature>
<accession>A0A7K0BRW6</accession>
<evidence type="ECO:0000313" key="6">
    <source>
        <dbReference type="Proteomes" id="UP000487268"/>
    </source>
</evidence>
<dbReference type="RefSeq" id="WP_207709603.1">
    <property type="nucleotide sequence ID" value="NZ_WEGH01000001.1"/>
</dbReference>
<evidence type="ECO:0000259" key="4">
    <source>
        <dbReference type="Pfam" id="PF13490"/>
    </source>
</evidence>
<dbReference type="InterPro" id="IPR027383">
    <property type="entry name" value="Znf_put"/>
</dbReference>
<organism evidence="5 6">
    <name type="scientific">Actinomadura macrotermitis</name>
    <dbReference type="NCBI Taxonomy" id="2585200"/>
    <lineage>
        <taxon>Bacteria</taxon>
        <taxon>Bacillati</taxon>
        <taxon>Actinomycetota</taxon>
        <taxon>Actinomycetes</taxon>
        <taxon>Streptosporangiales</taxon>
        <taxon>Thermomonosporaceae</taxon>
        <taxon>Actinomadura</taxon>
    </lineage>
</organism>
<feature type="compositionally biased region" description="Low complexity" evidence="3">
    <location>
        <begin position="119"/>
        <end position="130"/>
    </location>
</feature>